<evidence type="ECO:0000313" key="1">
    <source>
        <dbReference type="EMBL" id="KAJ3497449.1"/>
    </source>
</evidence>
<evidence type="ECO:0000313" key="2">
    <source>
        <dbReference type="Proteomes" id="UP001148737"/>
    </source>
</evidence>
<keyword evidence="2" id="KW-1185">Reference proteome</keyword>
<dbReference type="EMBL" id="JANAKD010000110">
    <property type="protein sequence ID" value="KAJ3497449.1"/>
    <property type="molecule type" value="Genomic_DNA"/>
</dbReference>
<reference evidence="1" key="1">
    <citation type="submission" date="2022-07" db="EMBL/GenBank/DDBJ databases">
        <title>Genome Sequence of Lecanicillium saksenae.</title>
        <authorList>
            <person name="Buettner E."/>
        </authorList>
    </citation>
    <scope>NUCLEOTIDE SEQUENCE</scope>
    <source>
        <strain evidence="1">VT-O1</strain>
    </source>
</reference>
<comment type="caution">
    <text evidence="1">The sequence shown here is derived from an EMBL/GenBank/DDBJ whole genome shotgun (WGS) entry which is preliminary data.</text>
</comment>
<name>A0ACC1R4B8_9HYPO</name>
<gene>
    <name evidence="1" type="ORF">NLG97_g1888</name>
</gene>
<organism evidence="1 2">
    <name type="scientific">Lecanicillium saksenae</name>
    <dbReference type="NCBI Taxonomy" id="468837"/>
    <lineage>
        <taxon>Eukaryota</taxon>
        <taxon>Fungi</taxon>
        <taxon>Dikarya</taxon>
        <taxon>Ascomycota</taxon>
        <taxon>Pezizomycotina</taxon>
        <taxon>Sordariomycetes</taxon>
        <taxon>Hypocreomycetidae</taxon>
        <taxon>Hypocreales</taxon>
        <taxon>Cordycipitaceae</taxon>
        <taxon>Lecanicillium</taxon>
    </lineage>
</organism>
<dbReference type="Proteomes" id="UP001148737">
    <property type="component" value="Unassembled WGS sequence"/>
</dbReference>
<proteinExistence type="predicted"/>
<sequence length="1131" mass="121965">MAASWSLAAATSLLVRWLLICSHGPFHVHAETEKHGNWSTITCDDYWRYRNSESGYYDPASQQWRWVGAPDAWRDAVAAWWEVDQKRNDTSFTGSVSHTVDDYAGRDCGRLGRCLSTPSCYATALAGLKYWFHFLKSTCLIKDYYSARNAALYKRPGGAYGGGSKLRTPSDDTWKPLLADLVKIGSASALGRILYFKVRTNPYVTESGSVNAAETGLALVNTTIQVAQEWAAGKWKSETTPTSKPEFVDTMYQAMQIWQDVATEGLLRLFNGSQSGIENLHDIISDGKLGWGFPEPNATRAQNGRDDMQDAFVQTPFAFSLQAVWRLTDAAPVVLDVGQECGNNRTDGFHFQSSVTCETAGACVSGRQYYIVSANGKGKSFGLLPGLEPGKYSTRWKDSITIDDLITGSIRTYVANGNKNTNSSVDLQNSTTALNLVADGIRAAGVFSIPVCTVALAYQSRLRGAATQSPGYPCNEADSVSISTRLAGAQLTTATAVLRFGLAVTSTPNLLRDIPGKSRGEDPLWSGVAHAGGRAWRPEIVERLLDLGANPRLEDSNGWSALHYAADAGQEEIARLLLECCLSLLYRQAQTQFGLPVNRAFEHGPTFRLLPDAMDPVMCVSSLETAMIGGRVDIVNGLVERGVEIDVDRLGVAGANLLARVCEGTTEGHVEMARLLIKMGVDVHGTSGWGDRTPLQLVCAKNGANALQMASLLLENEASASLCGPGTKEGTPLKEACENGNLSLVKLLLSKTEDPMDDFREEDIIALQETACATTSKECSEVIFGLFPLSSLDTELGRRCLVAACISGNMDMAKMLLAGGASIQSLDSRGIGAVQAAWQSGNIELMRMIIRAGGDPNAANPPLITSEWPIGTDEHQVACLETFIKLGANPVGKNGAGFTPLHAACKASAVGCVQLLLEKYAADATAASNSHEQPLYQAVKSGNVEVVKMLVIHGADVNSWCAGNETAEIYSLLYEACQLKDSHYMVDYILSQGTARNAEEASVRYVYPARPSHLYPASRKKRTGLQFFLESLSNSISLQAFEALLEGYIGDLDEVLVIASTEGRYDAVEILLERGADPNARAFGTTPLCQAAGAGRLDVAKLLVSYGANTNARNMSGLSPLAVWSRFRLSR</sequence>
<protein>
    <submittedName>
        <fullName evidence="1">Uncharacterized protein</fullName>
    </submittedName>
</protein>
<accession>A0ACC1R4B8</accession>